<gene>
    <name evidence="7 8" type="primary">mltG</name>
    <name evidence="8" type="ORF">NSA23_01730</name>
</gene>
<dbReference type="EMBL" id="JANJZL010000001">
    <property type="protein sequence ID" value="MCR2042828.1"/>
    <property type="molecule type" value="Genomic_DNA"/>
</dbReference>
<evidence type="ECO:0000256" key="4">
    <source>
        <dbReference type="ARBA" id="ARBA00023136"/>
    </source>
</evidence>
<dbReference type="Gene3D" id="3.30.160.60">
    <property type="entry name" value="Classic Zinc Finger"/>
    <property type="match status" value="1"/>
</dbReference>
<dbReference type="PANTHER" id="PTHR30518:SF2">
    <property type="entry name" value="ENDOLYTIC MUREIN TRANSGLYCOSYLASE"/>
    <property type="match status" value="1"/>
</dbReference>
<evidence type="ECO:0000313" key="9">
    <source>
        <dbReference type="Proteomes" id="UP001142078"/>
    </source>
</evidence>
<sequence>MTESLRNKKWKKSFNKILIFCSIIIVVSTIMMKVYYDKALNPVSPNDPKEKTIEISSGSSTSRIADILKENGLIRSKLVFKYKVRKEKLDGKLKSGNYSLNTGMGVKEILVSLSSGGRDGDIIKFTIPEGFELKQIAYRLDELGLADEKKFLELCQDVNRFSNKYSFLKKIPKGYNLEGYLFPDTYEIYINASEEEIIERMLSRFEQFYETDFKKKVEKSDLDLNEIVTLASMIEKEARVDKERSTIAGVFYNRLEINMLLQVDATVQYALGERKERLLYKDLKVDSPYNTYIHKGLPPSPIASPGEKSLIAAVNPSDVDYLYYVLKKDGSGEHIFTKTYEEHLKAQSEK</sequence>
<dbReference type="GO" id="GO:0009252">
    <property type="term" value="P:peptidoglycan biosynthetic process"/>
    <property type="evidence" value="ECO:0007669"/>
    <property type="project" value="UniProtKB-UniRule"/>
</dbReference>
<keyword evidence="3 7" id="KW-1133">Transmembrane helix</keyword>
<organism evidence="8 9">
    <name type="scientific">Anaerosalibacter massiliensis</name>
    <dbReference type="NCBI Taxonomy" id="1347392"/>
    <lineage>
        <taxon>Bacteria</taxon>
        <taxon>Bacillati</taxon>
        <taxon>Bacillota</taxon>
        <taxon>Tissierellia</taxon>
        <taxon>Tissierellales</taxon>
        <taxon>Sporanaerobacteraceae</taxon>
        <taxon>Anaerosalibacter</taxon>
    </lineage>
</organism>
<dbReference type="GO" id="GO:0071555">
    <property type="term" value="P:cell wall organization"/>
    <property type="evidence" value="ECO:0007669"/>
    <property type="project" value="UniProtKB-KW"/>
</dbReference>
<keyword evidence="2 7" id="KW-0812">Transmembrane</keyword>
<keyword evidence="5 7" id="KW-0456">Lyase</keyword>
<evidence type="ECO:0000256" key="7">
    <source>
        <dbReference type="HAMAP-Rule" id="MF_02065"/>
    </source>
</evidence>
<comment type="similarity">
    <text evidence="7">Belongs to the transglycosylase MltG family.</text>
</comment>
<dbReference type="Pfam" id="PF02618">
    <property type="entry name" value="YceG"/>
    <property type="match status" value="1"/>
</dbReference>
<evidence type="ECO:0000256" key="1">
    <source>
        <dbReference type="ARBA" id="ARBA00022475"/>
    </source>
</evidence>
<keyword evidence="1 7" id="KW-1003">Cell membrane</keyword>
<dbReference type="GO" id="GO:0005886">
    <property type="term" value="C:plasma membrane"/>
    <property type="evidence" value="ECO:0007669"/>
    <property type="project" value="UniProtKB-SubCell"/>
</dbReference>
<proteinExistence type="inferred from homology"/>
<dbReference type="HAMAP" id="MF_02065">
    <property type="entry name" value="MltG"/>
    <property type="match status" value="1"/>
</dbReference>
<protein>
    <recommendedName>
        <fullName evidence="7">Endolytic murein transglycosylase</fullName>
        <ecNumber evidence="7">4.2.2.29</ecNumber>
    </recommendedName>
    <alternativeName>
        <fullName evidence="7">Peptidoglycan lytic transglycosylase</fullName>
    </alternativeName>
    <alternativeName>
        <fullName evidence="7">Peptidoglycan polymerization terminase</fullName>
    </alternativeName>
</protein>
<feature type="site" description="Important for catalytic activity" evidence="7">
    <location>
        <position position="237"/>
    </location>
</feature>
<comment type="caution">
    <text evidence="8">The sequence shown here is derived from an EMBL/GenBank/DDBJ whole genome shotgun (WGS) entry which is preliminary data.</text>
</comment>
<dbReference type="PANTHER" id="PTHR30518">
    <property type="entry name" value="ENDOLYTIC MUREIN TRANSGLYCOSYLASE"/>
    <property type="match status" value="1"/>
</dbReference>
<evidence type="ECO:0000313" key="8">
    <source>
        <dbReference type="EMBL" id="MCR2042828.1"/>
    </source>
</evidence>
<dbReference type="EC" id="4.2.2.29" evidence="7"/>
<dbReference type="InterPro" id="IPR003770">
    <property type="entry name" value="MLTG-like"/>
</dbReference>
<name>A0A9X2MEX1_9FIRM</name>
<evidence type="ECO:0000256" key="5">
    <source>
        <dbReference type="ARBA" id="ARBA00023239"/>
    </source>
</evidence>
<evidence type="ECO:0000256" key="2">
    <source>
        <dbReference type="ARBA" id="ARBA00022692"/>
    </source>
</evidence>
<comment type="subcellular location">
    <subcellularLocation>
        <location evidence="7">Cell membrane</location>
        <topology evidence="7">Single-pass membrane protein</topology>
    </subcellularLocation>
</comment>
<keyword evidence="9" id="KW-1185">Reference proteome</keyword>
<dbReference type="NCBIfam" id="TIGR00247">
    <property type="entry name" value="endolytic transglycosylase MltG"/>
    <property type="match status" value="1"/>
</dbReference>
<dbReference type="OrthoDB" id="9814591at2"/>
<dbReference type="CDD" id="cd08010">
    <property type="entry name" value="MltG_like"/>
    <property type="match status" value="1"/>
</dbReference>
<dbReference type="Gene3D" id="3.30.1490.480">
    <property type="entry name" value="Endolytic murein transglycosylase"/>
    <property type="match status" value="2"/>
</dbReference>
<keyword evidence="4 7" id="KW-0472">Membrane</keyword>
<comment type="function">
    <text evidence="7">Functions as a peptidoglycan terminase that cleaves nascent peptidoglycan strands endolytically to terminate their elongation.</text>
</comment>
<keyword evidence="6 7" id="KW-0961">Cell wall biogenesis/degradation</keyword>
<evidence type="ECO:0000256" key="6">
    <source>
        <dbReference type="ARBA" id="ARBA00023316"/>
    </source>
</evidence>
<dbReference type="RefSeq" id="WP_042681605.1">
    <property type="nucleotide sequence ID" value="NZ_CABKTM010000043.1"/>
</dbReference>
<dbReference type="AlphaFoldDB" id="A0A9X2MEX1"/>
<dbReference type="Proteomes" id="UP001142078">
    <property type="component" value="Unassembled WGS sequence"/>
</dbReference>
<comment type="catalytic activity">
    <reaction evidence="7">
        <text>a peptidoglycan chain = a peptidoglycan chain with N-acetyl-1,6-anhydromuramyl-[peptide] at the reducing end + a peptidoglycan chain with N-acetylglucosamine at the non-reducing end.</text>
        <dbReference type="EC" id="4.2.2.29"/>
    </reaction>
</comment>
<accession>A0A9X2MEX1</accession>
<dbReference type="GO" id="GO:0008932">
    <property type="term" value="F:lytic endotransglycosylase activity"/>
    <property type="evidence" value="ECO:0007669"/>
    <property type="project" value="UniProtKB-UniRule"/>
</dbReference>
<feature type="transmembrane region" description="Helical" evidence="7">
    <location>
        <begin position="17"/>
        <end position="36"/>
    </location>
</feature>
<reference evidence="8" key="1">
    <citation type="submission" date="2022-07" db="EMBL/GenBank/DDBJ databases">
        <title>Enhanced cultured diversity of the mouse gut microbiota enables custom-made synthetic communities.</title>
        <authorList>
            <person name="Afrizal A."/>
        </authorList>
    </citation>
    <scope>NUCLEOTIDE SEQUENCE</scope>
    <source>
        <strain evidence="8">DSM 29482</strain>
    </source>
</reference>
<evidence type="ECO:0000256" key="3">
    <source>
        <dbReference type="ARBA" id="ARBA00022989"/>
    </source>
</evidence>